<dbReference type="HAMAP" id="MF_00800">
    <property type="entry name" value="UPF0340"/>
    <property type="match status" value="1"/>
</dbReference>
<proteinExistence type="inferred from homology"/>
<dbReference type="PIRSF" id="PIRSF007510">
    <property type="entry name" value="UCP007510"/>
    <property type="match status" value="1"/>
</dbReference>
<dbReference type="PROSITE" id="PS51257">
    <property type="entry name" value="PROKAR_LIPOPROTEIN"/>
    <property type="match status" value="1"/>
</dbReference>
<organism evidence="2 3">
    <name type="scientific">Nosocomiicoccus massiliensis</name>
    <dbReference type="NCBI Taxonomy" id="1232430"/>
    <lineage>
        <taxon>Bacteria</taxon>
        <taxon>Bacillati</taxon>
        <taxon>Bacillota</taxon>
        <taxon>Bacilli</taxon>
        <taxon>Bacillales</taxon>
        <taxon>Staphylococcaceae</taxon>
        <taxon>Nosocomiicoccus</taxon>
    </lineage>
</organism>
<dbReference type="EMBL" id="CP136964">
    <property type="protein sequence ID" value="WOS95409.1"/>
    <property type="molecule type" value="Genomic_DNA"/>
</dbReference>
<dbReference type="SUPFAM" id="SSF110710">
    <property type="entry name" value="TTHA0583/YokD-like"/>
    <property type="match status" value="1"/>
</dbReference>
<evidence type="ECO:0000313" key="2">
    <source>
        <dbReference type="EMBL" id="WOS95409.1"/>
    </source>
</evidence>
<dbReference type="Proteomes" id="UP000243626">
    <property type="component" value="Chromosome"/>
</dbReference>
<dbReference type="InterPro" id="IPR028345">
    <property type="entry name" value="Antibiotic_NAT-like"/>
</dbReference>
<dbReference type="Pfam" id="PF04260">
    <property type="entry name" value="DUF436"/>
    <property type="match status" value="1"/>
</dbReference>
<protein>
    <recommendedName>
        <fullName evidence="1">UPF0340 protein CJ229_004705</fullName>
    </recommendedName>
</protein>
<dbReference type="Gene3D" id="3.40.50.10360">
    <property type="entry name" value="Hypothetical protein TT1679"/>
    <property type="match status" value="1"/>
</dbReference>
<reference evidence="3" key="1">
    <citation type="submission" date="2017-09" db="EMBL/GenBank/DDBJ databases">
        <title>Bacterial strain isolated from the female urinary microbiota.</title>
        <authorList>
            <person name="Thomas-White K."/>
            <person name="Kumar N."/>
            <person name="Forster S."/>
            <person name="Putonti C."/>
            <person name="Lawley T."/>
            <person name="Wolfe A.J."/>
        </authorList>
    </citation>
    <scope>NUCLEOTIDE SEQUENCE [LARGE SCALE GENOMIC DNA]</scope>
    <source>
        <strain evidence="3">UMB0959</strain>
    </source>
</reference>
<accession>A0AAF0YL39</accession>
<reference evidence="2 3" key="2">
    <citation type="submission" date="2023-10" db="EMBL/GenBank/DDBJ databases">
        <authorList>
            <person name="Choi B."/>
        </authorList>
    </citation>
    <scope>NUCLEOTIDE SEQUENCE [LARGE SCALE GENOMIC DNA]</scope>
    <source>
        <strain evidence="2 3">UMB0959</strain>
    </source>
</reference>
<dbReference type="KEGG" id="nmy:CJ229_004705"/>
<sequence length="184" mass="20416">MSVELKKLNSELTTIIQELEDADFFFSNASLVIGCSTSEVQGEHIGKHSSMEVAEVIFKAFEPIVERYDMDVFFQGCEHINRALTTTKKAVERNHLQSQIVTVVPDRSAGGSLSEYAFNHLKDSVVVEHVDVDLGIDIGQTLIGMHIKHVQVPVRVNTKTLGEAQLTIAKSRPKLIGGERAHYN</sequence>
<gene>
    <name evidence="2" type="ORF">CJ229_004705</name>
</gene>
<dbReference type="RefSeq" id="WP_070709207.1">
    <property type="nucleotide sequence ID" value="NZ_CP136964.1"/>
</dbReference>
<keyword evidence="3" id="KW-1185">Reference proteome</keyword>
<dbReference type="InterPro" id="IPR006340">
    <property type="entry name" value="DUF436"/>
</dbReference>
<evidence type="ECO:0000313" key="3">
    <source>
        <dbReference type="Proteomes" id="UP000243626"/>
    </source>
</evidence>
<comment type="similarity">
    <text evidence="1">Belongs to the UPF0340 family.</text>
</comment>
<evidence type="ECO:0000256" key="1">
    <source>
        <dbReference type="HAMAP-Rule" id="MF_00800"/>
    </source>
</evidence>
<name>A0AAF0YL39_9STAP</name>
<dbReference type="AlphaFoldDB" id="A0AAF0YL39"/>
<dbReference type="NCBIfam" id="TIGR01440">
    <property type="entry name" value="TIGR01440 family protein"/>
    <property type="match status" value="1"/>
</dbReference>